<comment type="caution">
    <text evidence="2">The sequence shown here is derived from an EMBL/GenBank/DDBJ whole genome shotgun (WGS) entry which is preliminary data.</text>
</comment>
<sequence>MAQLVMVSAAWMTLLALPCAGILFRRPAPRRPATPVHRPRRSASFRRLPAPARLPRRGSAPAPWARRPRPQNRELRRFDRDMQGVDVTGRMDALPPVPIEQLAHDLRRLDRQRRGGPMQSSEATRAAVLQAYDARLRLACRCLGVPEHLQPLQGVDREIERLRVEERLAAAGLALRGYQEDSA</sequence>
<reference evidence="2 3" key="1">
    <citation type="submission" date="2019-06" db="EMBL/GenBank/DDBJ databases">
        <title>Sequencing the genomes of 1000 actinobacteria strains.</title>
        <authorList>
            <person name="Klenk H.-P."/>
        </authorList>
    </citation>
    <scope>NUCLEOTIDE SEQUENCE [LARGE SCALE GENOMIC DNA]</scope>
    <source>
        <strain evidence="2 3">DSM 43866</strain>
    </source>
</reference>
<gene>
    <name evidence="2" type="ORF">FHX34_1011789</name>
</gene>
<evidence type="ECO:0000313" key="3">
    <source>
        <dbReference type="Proteomes" id="UP000320239"/>
    </source>
</evidence>
<protein>
    <submittedName>
        <fullName evidence="2">Uncharacterized protein</fullName>
    </submittedName>
</protein>
<proteinExistence type="predicted"/>
<dbReference type="AlphaFoldDB" id="A0A561WSE8"/>
<dbReference type="EMBL" id="VIWY01000001">
    <property type="protein sequence ID" value="TWG26791.1"/>
    <property type="molecule type" value="Genomic_DNA"/>
</dbReference>
<name>A0A561WSE8_ACTTI</name>
<dbReference type="RefSeq" id="WP_239082546.1">
    <property type="nucleotide sequence ID" value="NZ_BOMX01000122.1"/>
</dbReference>
<feature type="region of interest" description="Disordered" evidence="1">
    <location>
        <begin position="27"/>
        <end position="73"/>
    </location>
</feature>
<accession>A0A561WSE8</accession>
<organism evidence="2 3">
    <name type="scientific">Actinoplanes teichomyceticus</name>
    <dbReference type="NCBI Taxonomy" id="1867"/>
    <lineage>
        <taxon>Bacteria</taxon>
        <taxon>Bacillati</taxon>
        <taxon>Actinomycetota</taxon>
        <taxon>Actinomycetes</taxon>
        <taxon>Micromonosporales</taxon>
        <taxon>Micromonosporaceae</taxon>
        <taxon>Actinoplanes</taxon>
    </lineage>
</organism>
<keyword evidence="3" id="KW-1185">Reference proteome</keyword>
<evidence type="ECO:0000313" key="2">
    <source>
        <dbReference type="EMBL" id="TWG26791.1"/>
    </source>
</evidence>
<feature type="compositionally biased region" description="Low complexity" evidence="1">
    <location>
        <begin position="45"/>
        <end position="65"/>
    </location>
</feature>
<dbReference type="Proteomes" id="UP000320239">
    <property type="component" value="Unassembled WGS sequence"/>
</dbReference>
<evidence type="ECO:0000256" key="1">
    <source>
        <dbReference type="SAM" id="MobiDB-lite"/>
    </source>
</evidence>